<dbReference type="AlphaFoldDB" id="A0A951Q257"/>
<dbReference type="SMART" id="SM00228">
    <property type="entry name" value="PDZ"/>
    <property type="match status" value="1"/>
</dbReference>
<comment type="caution">
    <text evidence="3">The sequence shown here is derived from an EMBL/GenBank/DDBJ whole genome shotgun (WGS) entry which is preliminary data.</text>
</comment>
<gene>
    <name evidence="3" type="ORF">KME32_17660</name>
</gene>
<dbReference type="EMBL" id="JAHHHN010000010">
    <property type="protein sequence ID" value="MBW4562935.1"/>
    <property type="molecule type" value="Genomic_DNA"/>
</dbReference>
<name>A0A951Q257_9NOST</name>
<dbReference type="PANTHER" id="PTHR22939">
    <property type="entry name" value="SERINE PROTEASE FAMILY S1C HTRA-RELATED"/>
    <property type="match status" value="1"/>
</dbReference>
<proteinExistence type="inferred from homology"/>
<dbReference type="Pfam" id="PF13180">
    <property type="entry name" value="PDZ_2"/>
    <property type="match status" value="1"/>
</dbReference>
<dbReference type="Proteomes" id="UP000715781">
    <property type="component" value="Unassembled WGS sequence"/>
</dbReference>
<dbReference type="InterPro" id="IPR001478">
    <property type="entry name" value="PDZ"/>
</dbReference>
<evidence type="ECO:0000313" key="4">
    <source>
        <dbReference type="Proteomes" id="UP000715781"/>
    </source>
</evidence>
<feature type="domain" description="PDZ" evidence="2">
    <location>
        <begin position="143"/>
        <end position="233"/>
    </location>
</feature>
<sequence length="254" mass="27806">MPRPDPPQPNTWKRSLTYFGLILVGTGITALNLRLQPQHSLSSQPNQPSANLAAANYPKFITTVFNLVSFRAVRIKPTRTVKNFVSNINNCFSNYTQTKVWAIAIKNFLGLDHTGTYTIISATGGSDFEAGMADGRTNYIVVPNLGIQMVTLTPEVKQRINADFYYPVSISESLGILLLKVIRQSAAATVGIYTGDVIVKANNQPISNPHKLQESVENYAVGSRLKLQICRDGQSLKFNLQSTVLSANASQNSS</sequence>
<comment type="similarity">
    <text evidence="1">Belongs to the peptidase S1C family.</text>
</comment>
<dbReference type="SUPFAM" id="SSF50156">
    <property type="entry name" value="PDZ domain-like"/>
    <property type="match status" value="1"/>
</dbReference>
<reference evidence="3" key="2">
    <citation type="journal article" date="2022" name="Microbiol. Resour. Announc.">
        <title>Metagenome Sequencing to Explore Phylogenomics of Terrestrial Cyanobacteria.</title>
        <authorList>
            <person name="Ward R.D."/>
            <person name="Stajich J.E."/>
            <person name="Johansen J.R."/>
            <person name="Huntemann M."/>
            <person name="Clum A."/>
            <person name="Foster B."/>
            <person name="Foster B."/>
            <person name="Roux S."/>
            <person name="Palaniappan K."/>
            <person name="Varghese N."/>
            <person name="Mukherjee S."/>
            <person name="Reddy T.B.K."/>
            <person name="Daum C."/>
            <person name="Copeland A."/>
            <person name="Chen I.A."/>
            <person name="Ivanova N.N."/>
            <person name="Kyrpides N.C."/>
            <person name="Shapiro N."/>
            <person name="Eloe-Fadrosh E.A."/>
            <person name="Pietrasiak N."/>
        </authorList>
    </citation>
    <scope>NUCLEOTIDE SEQUENCE</scope>
    <source>
        <strain evidence="3">JT2-VF2</strain>
    </source>
</reference>
<evidence type="ECO:0000256" key="1">
    <source>
        <dbReference type="ARBA" id="ARBA00010541"/>
    </source>
</evidence>
<dbReference type="Gene3D" id="2.30.42.10">
    <property type="match status" value="1"/>
</dbReference>
<organism evidence="3 4">
    <name type="scientific">Mojavia pulchra JT2-VF2</name>
    <dbReference type="NCBI Taxonomy" id="287848"/>
    <lineage>
        <taxon>Bacteria</taxon>
        <taxon>Bacillati</taxon>
        <taxon>Cyanobacteriota</taxon>
        <taxon>Cyanophyceae</taxon>
        <taxon>Nostocales</taxon>
        <taxon>Nostocaceae</taxon>
    </lineage>
</organism>
<evidence type="ECO:0000259" key="2">
    <source>
        <dbReference type="SMART" id="SM00228"/>
    </source>
</evidence>
<evidence type="ECO:0000313" key="3">
    <source>
        <dbReference type="EMBL" id="MBW4562935.1"/>
    </source>
</evidence>
<protein>
    <submittedName>
        <fullName evidence="3">PDZ domain-containing protein</fullName>
    </submittedName>
</protein>
<reference evidence="3" key="1">
    <citation type="submission" date="2021-05" db="EMBL/GenBank/DDBJ databases">
        <authorList>
            <person name="Pietrasiak N."/>
            <person name="Ward R."/>
            <person name="Stajich J.E."/>
            <person name="Kurbessoian T."/>
        </authorList>
    </citation>
    <scope>NUCLEOTIDE SEQUENCE</scope>
    <source>
        <strain evidence="3">JT2-VF2</strain>
    </source>
</reference>
<dbReference type="InterPro" id="IPR036034">
    <property type="entry name" value="PDZ_sf"/>
</dbReference>
<dbReference type="PANTHER" id="PTHR22939:SF129">
    <property type="entry name" value="SERINE PROTEASE HTRA2, MITOCHONDRIAL"/>
    <property type="match status" value="1"/>
</dbReference>
<accession>A0A951Q257</accession>